<protein>
    <submittedName>
        <fullName evidence="1">Uncharacterized protein</fullName>
    </submittedName>
</protein>
<reference evidence="1" key="1">
    <citation type="submission" date="2021-05" db="EMBL/GenBank/DDBJ databases">
        <authorList>
            <person name="Alioto T."/>
            <person name="Alioto T."/>
            <person name="Gomez Garrido J."/>
        </authorList>
    </citation>
    <scope>NUCLEOTIDE SEQUENCE</scope>
</reference>
<dbReference type="EMBL" id="HBUF01518511">
    <property type="protein sequence ID" value="CAG6748335.1"/>
    <property type="molecule type" value="Transcribed_RNA"/>
</dbReference>
<sequence length="180" mass="21313">MAYRNLGMIIRYCKEIDDIDAIRTLYLSLVRSKVEYASFIWSPQQKCHTKTIESIQSKFTRYLFKKINGFYPKFPQNIPYKQLIQQLDLPTLENRRDQSKIKFLYKILNCTIDSPQILERVHFQIPPPGLRPRNNLFKVRNNTSPLSTAMKLYNDLERKPDFALNKTEFAEFLESISVPD</sequence>
<dbReference type="EMBL" id="HBUF01016290">
    <property type="protein sequence ID" value="CAG6609838.1"/>
    <property type="molecule type" value="Transcribed_RNA"/>
</dbReference>
<evidence type="ECO:0000313" key="1">
    <source>
        <dbReference type="EMBL" id="CAG6748336.1"/>
    </source>
</evidence>
<dbReference type="AlphaFoldDB" id="A0A8D8ZKQ3"/>
<accession>A0A8D8ZKQ3</accession>
<name>A0A8D8ZKQ3_9HEMI</name>
<dbReference type="EMBL" id="HBUF01016289">
    <property type="protein sequence ID" value="CAG6609837.1"/>
    <property type="molecule type" value="Transcribed_RNA"/>
</dbReference>
<dbReference type="EMBL" id="HBUF01518512">
    <property type="protein sequence ID" value="CAG6748336.1"/>
    <property type="molecule type" value="Transcribed_RNA"/>
</dbReference>
<dbReference type="EMBL" id="HBUF01016287">
    <property type="protein sequence ID" value="CAG6609835.1"/>
    <property type="molecule type" value="Transcribed_RNA"/>
</dbReference>
<organism evidence="1">
    <name type="scientific">Cacopsylla melanoneura</name>
    <dbReference type="NCBI Taxonomy" id="428564"/>
    <lineage>
        <taxon>Eukaryota</taxon>
        <taxon>Metazoa</taxon>
        <taxon>Ecdysozoa</taxon>
        <taxon>Arthropoda</taxon>
        <taxon>Hexapoda</taxon>
        <taxon>Insecta</taxon>
        <taxon>Pterygota</taxon>
        <taxon>Neoptera</taxon>
        <taxon>Paraneoptera</taxon>
        <taxon>Hemiptera</taxon>
        <taxon>Sternorrhyncha</taxon>
        <taxon>Psylloidea</taxon>
        <taxon>Psyllidae</taxon>
        <taxon>Psyllinae</taxon>
        <taxon>Cacopsylla</taxon>
    </lineage>
</organism>
<proteinExistence type="predicted"/>